<dbReference type="GO" id="GO:0000462">
    <property type="term" value="P:maturation of SSU-rRNA from tricistronic rRNA transcript (SSU-rRNA, 5.8S rRNA, LSU-rRNA)"/>
    <property type="evidence" value="ECO:0000318"/>
    <property type="project" value="GO_Central"/>
</dbReference>
<feature type="compositionally biased region" description="Acidic residues" evidence="4">
    <location>
        <begin position="124"/>
        <end position="179"/>
    </location>
</feature>
<dbReference type="GO" id="GO:0019843">
    <property type="term" value="F:rRNA binding"/>
    <property type="evidence" value="ECO:0000318"/>
    <property type="project" value="GO_Central"/>
</dbReference>
<evidence type="ECO:0000259" key="6">
    <source>
        <dbReference type="Pfam" id="PF22916"/>
    </source>
</evidence>
<feature type="domain" description="UTP25 NTP hydrolase-like" evidence="6">
    <location>
        <begin position="313"/>
        <end position="600"/>
    </location>
</feature>
<evidence type="ECO:0000256" key="2">
    <source>
        <dbReference type="ARBA" id="ARBA00009223"/>
    </source>
</evidence>
<evidence type="ECO:0000256" key="4">
    <source>
        <dbReference type="SAM" id="MobiDB-lite"/>
    </source>
</evidence>
<evidence type="ECO:0000256" key="3">
    <source>
        <dbReference type="ARBA" id="ARBA00023242"/>
    </source>
</evidence>
<dbReference type="Gramene" id="Mp7g03720.1">
    <property type="protein sequence ID" value="Mp7g03720.1.cds"/>
    <property type="gene ID" value="Mp7g03720"/>
</dbReference>
<dbReference type="OMA" id="RESHKEC"/>
<evidence type="ECO:0008006" key="9">
    <source>
        <dbReference type="Google" id="ProtNLM"/>
    </source>
</evidence>
<dbReference type="GO" id="GO:0032040">
    <property type="term" value="C:small-subunit processome"/>
    <property type="evidence" value="ECO:0000318"/>
    <property type="project" value="GO_Central"/>
</dbReference>
<comment type="subcellular location">
    <subcellularLocation>
        <location evidence="1">Nucleus</location>
        <location evidence="1">Nucleolus</location>
    </subcellularLocation>
</comment>
<dbReference type="PANTHER" id="PTHR12933:SF0">
    <property type="entry name" value="U3 SMALL NUCLEOLAR RNA-ASSOCIATED PROTEIN 25 HOMOLOG"/>
    <property type="match status" value="1"/>
</dbReference>
<name>A0A2R6WME8_MARPO</name>
<dbReference type="PANTHER" id="PTHR12933">
    <property type="entry name" value="ORF PROTEIN-RELATED"/>
    <property type="match status" value="1"/>
</dbReference>
<sequence>MAGKRRDVGYSRTPPNHKRSKFSKSDGTRPAPAHSEWAQRSSNDKLSRHPNKNRGSRFKQGAKIVEKVVKKEEVKEEEEEEVLNFSGDETTAYNVLLTSLHAKGGSFADAYARRQREEQGASSSDEDDLGEPEEEDETAVDASEDDGASIELPLEELEGAEDDDDESIEDDGNDDEDGSDDKTDEKADTVVQSEDESEDESDDETDARAASVGQAGTCQDPFKKHLERGLLDDEIAKLSKGGEKFYTKFPAAGIDGGSWVSTAPSAPSQEKLLASCSVKKRLETSWRESHKECTWGDFETEQQCQFFSLCNSYQDILHTRRLVNKGDGVVNHEDVTTMDAYILHILNHLTKSRDLIQKNNEKLHHTSSGGLSSQSVVDPPRDQGFTRPKVLVLLPFRSSALKFVDRLLNMVPALQKANVEHKDRFYDDFGALNEEDAEALGVPNKKDPKAGKPADFRALFSGNNDDHFRIGLKFTRKGIKLYSEFYSSDVIIASPVGLVTRIGEAESEKAKEIDFLSSIEIAVVDFADIILMQNWAHVATVFEHLNKIPAQQHGTDFMRIREWFLNGHGRHYRQSIILSAFSDAGVNALFHRTCVNHAGKLKVRCQYEGVLSRIVLQVRQVYEKMDCTSIANVDDLRFEFFTTQVFPRIKNSIQGGTLLFVPSYFDFVRLRNFLKSQTASFALLGEYTKQSDISRARSWFYHGERKILLYTERAHFFHRYKIRGIKDIIFYSLPEHANYYVELLNLLEGNEAPSCTVIFSRFDNLQLERVVGTSRTKKMLSSPNRLFMFM</sequence>
<dbReference type="InterPro" id="IPR053940">
    <property type="entry name" value="UTP25_NTPase-like"/>
</dbReference>
<dbReference type="InterPro" id="IPR010678">
    <property type="entry name" value="UTP25"/>
</dbReference>
<keyword evidence="8" id="KW-1185">Reference proteome</keyword>
<evidence type="ECO:0000313" key="8">
    <source>
        <dbReference type="Proteomes" id="UP000244005"/>
    </source>
</evidence>
<evidence type="ECO:0000259" key="5">
    <source>
        <dbReference type="Pfam" id="PF06862"/>
    </source>
</evidence>
<feature type="region of interest" description="Disordered" evidence="4">
    <location>
        <begin position="363"/>
        <end position="382"/>
    </location>
</feature>
<feature type="compositionally biased region" description="Basic residues" evidence="4">
    <location>
        <begin position="48"/>
        <end position="57"/>
    </location>
</feature>
<feature type="region of interest" description="Disordered" evidence="4">
    <location>
        <begin position="1"/>
        <end position="90"/>
    </location>
</feature>
<dbReference type="AlphaFoldDB" id="A0A2R6WME8"/>
<feature type="domain" description="UTP25 C-terminal" evidence="5">
    <location>
        <begin position="611"/>
        <end position="789"/>
    </location>
</feature>
<feature type="compositionally biased region" description="Basic and acidic residues" evidence="4">
    <location>
        <begin position="64"/>
        <end position="74"/>
    </location>
</feature>
<feature type="compositionally biased region" description="Acidic residues" evidence="4">
    <location>
        <begin position="193"/>
        <end position="205"/>
    </location>
</feature>
<evidence type="ECO:0000256" key="1">
    <source>
        <dbReference type="ARBA" id="ARBA00004604"/>
    </source>
</evidence>
<feature type="compositionally biased region" description="Polar residues" evidence="4">
    <location>
        <begin position="366"/>
        <end position="376"/>
    </location>
</feature>
<gene>
    <name evidence="7" type="ORF">MARPO_0074s0025</name>
</gene>
<dbReference type="EMBL" id="KZ772746">
    <property type="protein sequence ID" value="PTQ35033.1"/>
    <property type="molecule type" value="Genomic_DNA"/>
</dbReference>
<dbReference type="GO" id="GO:0005730">
    <property type="term" value="C:nucleolus"/>
    <property type="evidence" value="ECO:0000318"/>
    <property type="project" value="GO_Central"/>
</dbReference>
<dbReference type="Pfam" id="PF22916">
    <property type="entry name" value="UTP25_NTPase-like"/>
    <property type="match status" value="1"/>
</dbReference>
<dbReference type="GO" id="GO:0034511">
    <property type="term" value="F:U3 snoRNA binding"/>
    <property type="evidence" value="ECO:0000318"/>
    <property type="project" value="GO_Central"/>
</dbReference>
<dbReference type="Pfam" id="PF06862">
    <property type="entry name" value="Utp25_C"/>
    <property type="match status" value="1"/>
</dbReference>
<feature type="region of interest" description="Disordered" evidence="4">
    <location>
        <begin position="110"/>
        <end position="219"/>
    </location>
</feature>
<accession>A0A2R6WME8</accession>
<reference evidence="8" key="1">
    <citation type="journal article" date="2017" name="Cell">
        <title>Insights into land plant evolution garnered from the Marchantia polymorpha genome.</title>
        <authorList>
            <person name="Bowman J.L."/>
            <person name="Kohchi T."/>
            <person name="Yamato K.T."/>
            <person name="Jenkins J."/>
            <person name="Shu S."/>
            <person name="Ishizaki K."/>
            <person name="Yamaoka S."/>
            <person name="Nishihama R."/>
            <person name="Nakamura Y."/>
            <person name="Berger F."/>
            <person name="Adam C."/>
            <person name="Aki S.S."/>
            <person name="Althoff F."/>
            <person name="Araki T."/>
            <person name="Arteaga-Vazquez M.A."/>
            <person name="Balasubrmanian S."/>
            <person name="Barry K."/>
            <person name="Bauer D."/>
            <person name="Boehm C.R."/>
            <person name="Briginshaw L."/>
            <person name="Caballero-Perez J."/>
            <person name="Catarino B."/>
            <person name="Chen F."/>
            <person name="Chiyoda S."/>
            <person name="Chovatia M."/>
            <person name="Davies K.M."/>
            <person name="Delmans M."/>
            <person name="Demura T."/>
            <person name="Dierschke T."/>
            <person name="Dolan L."/>
            <person name="Dorantes-Acosta A.E."/>
            <person name="Eklund D.M."/>
            <person name="Florent S.N."/>
            <person name="Flores-Sandoval E."/>
            <person name="Fujiyama A."/>
            <person name="Fukuzawa H."/>
            <person name="Galik B."/>
            <person name="Grimanelli D."/>
            <person name="Grimwood J."/>
            <person name="Grossniklaus U."/>
            <person name="Hamada T."/>
            <person name="Haseloff J."/>
            <person name="Hetherington A.J."/>
            <person name="Higo A."/>
            <person name="Hirakawa Y."/>
            <person name="Hundley H.N."/>
            <person name="Ikeda Y."/>
            <person name="Inoue K."/>
            <person name="Inoue S.I."/>
            <person name="Ishida S."/>
            <person name="Jia Q."/>
            <person name="Kakita M."/>
            <person name="Kanazawa T."/>
            <person name="Kawai Y."/>
            <person name="Kawashima T."/>
            <person name="Kennedy M."/>
            <person name="Kinose K."/>
            <person name="Kinoshita T."/>
            <person name="Kohara Y."/>
            <person name="Koide E."/>
            <person name="Komatsu K."/>
            <person name="Kopischke S."/>
            <person name="Kubo M."/>
            <person name="Kyozuka J."/>
            <person name="Lagercrantz U."/>
            <person name="Lin S.S."/>
            <person name="Lindquist E."/>
            <person name="Lipzen A.M."/>
            <person name="Lu C.W."/>
            <person name="De Luna E."/>
            <person name="Martienssen R.A."/>
            <person name="Minamino N."/>
            <person name="Mizutani M."/>
            <person name="Mizutani M."/>
            <person name="Mochizuki N."/>
            <person name="Monte I."/>
            <person name="Mosher R."/>
            <person name="Nagasaki H."/>
            <person name="Nakagami H."/>
            <person name="Naramoto S."/>
            <person name="Nishitani K."/>
            <person name="Ohtani M."/>
            <person name="Okamoto T."/>
            <person name="Okumura M."/>
            <person name="Phillips J."/>
            <person name="Pollak B."/>
            <person name="Reinders A."/>
            <person name="Rovekamp M."/>
            <person name="Sano R."/>
            <person name="Sawa S."/>
            <person name="Schmid M.W."/>
            <person name="Shirakawa M."/>
            <person name="Solano R."/>
            <person name="Spunde A."/>
            <person name="Suetsugu N."/>
            <person name="Sugano S."/>
            <person name="Sugiyama A."/>
            <person name="Sun R."/>
            <person name="Suzuki Y."/>
            <person name="Takenaka M."/>
            <person name="Takezawa D."/>
            <person name="Tomogane H."/>
            <person name="Tsuzuki M."/>
            <person name="Ueda T."/>
            <person name="Umeda M."/>
            <person name="Ward J.M."/>
            <person name="Watanabe Y."/>
            <person name="Yazaki K."/>
            <person name="Yokoyama R."/>
            <person name="Yoshitake Y."/>
            <person name="Yotsui I."/>
            <person name="Zachgo S."/>
            <person name="Schmutz J."/>
        </authorList>
    </citation>
    <scope>NUCLEOTIDE SEQUENCE [LARGE SCALE GENOMIC DNA]</scope>
    <source>
        <strain evidence="8">Tak-1</strain>
    </source>
</reference>
<comment type="similarity">
    <text evidence="2">Belongs to the UTP25 family.</text>
</comment>
<dbReference type="InterPro" id="IPR053939">
    <property type="entry name" value="UTP25_C"/>
</dbReference>
<evidence type="ECO:0000313" key="7">
    <source>
        <dbReference type="EMBL" id="PTQ35033.1"/>
    </source>
</evidence>
<proteinExistence type="inferred from homology"/>
<protein>
    <recommendedName>
        <fullName evidence="9">U3 small nucleolar RNA-associated protein 25</fullName>
    </recommendedName>
</protein>
<dbReference type="OrthoDB" id="10264378at2759"/>
<keyword evidence="3" id="KW-0539">Nucleus</keyword>
<dbReference type="Proteomes" id="UP000244005">
    <property type="component" value="Unassembled WGS sequence"/>
</dbReference>
<organism evidence="7 8">
    <name type="scientific">Marchantia polymorpha</name>
    <name type="common">Common liverwort</name>
    <name type="synonym">Marchantia aquatica</name>
    <dbReference type="NCBI Taxonomy" id="3197"/>
    <lineage>
        <taxon>Eukaryota</taxon>
        <taxon>Viridiplantae</taxon>
        <taxon>Streptophyta</taxon>
        <taxon>Embryophyta</taxon>
        <taxon>Marchantiophyta</taxon>
        <taxon>Marchantiopsida</taxon>
        <taxon>Marchantiidae</taxon>
        <taxon>Marchantiales</taxon>
        <taxon>Marchantiaceae</taxon>
        <taxon>Marchantia</taxon>
    </lineage>
</organism>